<protein>
    <submittedName>
        <fullName evidence="1">Haloacid dehalogenase-like hydrolase</fullName>
    </submittedName>
</protein>
<comment type="caution">
    <text evidence="1">The sequence shown here is derived from an EMBL/GenBank/DDBJ whole genome shotgun (WGS) entry which is preliminary data.</text>
</comment>
<dbReference type="GO" id="GO:0004713">
    <property type="term" value="F:protein tyrosine kinase activity"/>
    <property type="evidence" value="ECO:0007669"/>
    <property type="project" value="TreeGrafter"/>
</dbReference>
<dbReference type="RefSeq" id="WP_005868705.1">
    <property type="nucleotide sequence ID" value="NZ_AKFS01000080.1"/>
</dbReference>
<reference evidence="1 2" key="1">
    <citation type="submission" date="2012-05" db="EMBL/GenBank/DDBJ databases">
        <authorList>
            <person name="Harkins D.M."/>
            <person name="Madupu R."/>
            <person name="Durkin A.S."/>
            <person name="Torralba M."/>
            <person name="Methe B."/>
            <person name="Sutton G.G."/>
            <person name="Nelson K.E."/>
        </authorList>
    </citation>
    <scope>NUCLEOTIDE SEQUENCE [LARGE SCALE GENOMIC DNA]</scope>
    <source>
        <strain evidence="1 2">F0490</strain>
    </source>
</reference>
<keyword evidence="2" id="KW-1185">Reference proteome</keyword>
<dbReference type="PATRIC" id="fig|1125717.3.peg.598"/>
<dbReference type="InterPro" id="IPR041492">
    <property type="entry name" value="HAD_2"/>
</dbReference>
<dbReference type="SUPFAM" id="SSF56784">
    <property type="entry name" value="HAD-like"/>
    <property type="match status" value="1"/>
</dbReference>
<dbReference type="Gene3D" id="1.10.150.240">
    <property type="entry name" value="Putative phosphatase, domain 2"/>
    <property type="match status" value="1"/>
</dbReference>
<dbReference type="GO" id="GO:0005829">
    <property type="term" value="C:cytosol"/>
    <property type="evidence" value="ECO:0007669"/>
    <property type="project" value="TreeGrafter"/>
</dbReference>
<dbReference type="InterPro" id="IPR050155">
    <property type="entry name" value="HAD-like_hydrolase_sf"/>
</dbReference>
<evidence type="ECO:0000313" key="2">
    <source>
        <dbReference type="Proteomes" id="UP000004578"/>
    </source>
</evidence>
<gene>
    <name evidence="1" type="ORF">HMPREF1317_2157</name>
</gene>
<dbReference type="PANTHER" id="PTHR43434">
    <property type="entry name" value="PHOSPHOGLYCOLATE PHOSPHATASE"/>
    <property type="match status" value="1"/>
</dbReference>
<dbReference type="SFLD" id="SFLDS00003">
    <property type="entry name" value="Haloacid_Dehalogenase"/>
    <property type="match status" value="1"/>
</dbReference>
<keyword evidence="1" id="KW-0378">Hydrolase</keyword>
<accession>J1HND2</accession>
<dbReference type="Pfam" id="PF13419">
    <property type="entry name" value="HAD_2"/>
    <property type="match status" value="1"/>
</dbReference>
<dbReference type="InterPro" id="IPR023198">
    <property type="entry name" value="PGP-like_dom2"/>
</dbReference>
<dbReference type="SFLD" id="SFLDG01129">
    <property type="entry name" value="C1.5:_HAD__Beta-PGM__Phosphata"/>
    <property type="match status" value="1"/>
</dbReference>
<dbReference type="Proteomes" id="UP000004578">
    <property type="component" value="Unassembled WGS sequence"/>
</dbReference>
<name>J1HND2_9ACTO</name>
<dbReference type="EMBL" id="AKFS01000080">
    <property type="protein sequence ID" value="EJF47525.1"/>
    <property type="molecule type" value="Genomic_DNA"/>
</dbReference>
<dbReference type="GO" id="GO:0016787">
    <property type="term" value="F:hydrolase activity"/>
    <property type="evidence" value="ECO:0007669"/>
    <property type="project" value="UniProtKB-KW"/>
</dbReference>
<dbReference type="InterPro" id="IPR036412">
    <property type="entry name" value="HAD-like_sf"/>
</dbReference>
<dbReference type="InterPro" id="IPR023214">
    <property type="entry name" value="HAD_sf"/>
</dbReference>
<organism evidence="1 2">
    <name type="scientific">Schaalia georgiae F0490</name>
    <dbReference type="NCBI Taxonomy" id="1125717"/>
    <lineage>
        <taxon>Bacteria</taxon>
        <taxon>Bacillati</taxon>
        <taxon>Actinomycetota</taxon>
        <taxon>Actinomycetes</taxon>
        <taxon>Actinomycetales</taxon>
        <taxon>Actinomycetaceae</taxon>
        <taxon>Schaalia</taxon>
    </lineage>
</organism>
<sequence>MESTQPTEAVFMGTTFSCALFDVDGTVVDSAPEVVGAFERTLESFGLPVPEWERLRSYVGPPLWYSFGDLGYAPPLLERLIATYRDLYSHCFLEPRPFDGIEDLFAALRSAGVALATATSKQAPMALAQFEHLGFMEYFDVVAGATPDPESTKTTVIHEALERLAALGADVSRPVMVGDSVWDVRGAHEAGLPVIGVGWGYATEGGLDEADWRVETMEELAALCVGGGPV</sequence>
<evidence type="ECO:0000313" key="1">
    <source>
        <dbReference type="EMBL" id="EJF47525.1"/>
    </source>
</evidence>
<dbReference type="AlphaFoldDB" id="J1HND2"/>
<dbReference type="Gene3D" id="3.40.50.1000">
    <property type="entry name" value="HAD superfamily/HAD-like"/>
    <property type="match status" value="1"/>
</dbReference>
<proteinExistence type="predicted"/>
<dbReference type="PANTHER" id="PTHR43434:SF20">
    <property type="entry name" value="5'-NUCLEOTIDASE"/>
    <property type="match status" value="1"/>
</dbReference>